<proteinExistence type="predicted"/>
<dbReference type="AlphaFoldDB" id="A0A482XBI0"/>
<evidence type="ECO:0000313" key="3">
    <source>
        <dbReference type="Proteomes" id="UP000291343"/>
    </source>
</evidence>
<dbReference type="PANTHER" id="PTHR10773:SF19">
    <property type="match status" value="1"/>
</dbReference>
<organism evidence="2 3">
    <name type="scientific">Laodelphax striatellus</name>
    <name type="common">Small brown planthopper</name>
    <name type="synonym">Delphax striatella</name>
    <dbReference type="NCBI Taxonomy" id="195883"/>
    <lineage>
        <taxon>Eukaryota</taxon>
        <taxon>Metazoa</taxon>
        <taxon>Ecdysozoa</taxon>
        <taxon>Arthropoda</taxon>
        <taxon>Hexapoda</taxon>
        <taxon>Insecta</taxon>
        <taxon>Pterygota</taxon>
        <taxon>Neoptera</taxon>
        <taxon>Paraneoptera</taxon>
        <taxon>Hemiptera</taxon>
        <taxon>Auchenorrhyncha</taxon>
        <taxon>Fulgoroidea</taxon>
        <taxon>Delphacidae</taxon>
        <taxon>Criomorphinae</taxon>
        <taxon>Laodelphax</taxon>
    </lineage>
</organism>
<sequence length="194" mass="22084">YKDGSSSSSSSTSNSSSSNHRRHTIVVSSSDDDDSSASSSSKLKIPRGKKRPGNPKLWKKSVAKTCRNSGKAYTSSSKSKREIKAKSIGPTCSEKCKLKCSEKLNEDDRKAIFKSYWDLGDIQQQRLFISYNMEKIHSRYRYVREGSKRSNNNAFYFTVKDKRIRVCKTYFVNTLAITDRQIRTVTDKCKHIPV</sequence>
<feature type="compositionally biased region" description="Basic residues" evidence="1">
    <location>
        <begin position="44"/>
        <end position="61"/>
    </location>
</feature>
<comment type="caution">
    <text evidence="2">The sequence shown here is derived from an EMBL/GenBank/DDBJ whole genome shotgun (WGS) entry which is preliminary data.</text>
</comment>
<name>A0A482XBI0_LAOST</name>
<keyword evidence="3" id="KW-1185">Reference proteome</keyword>
<dbReference type="PANTHER" id="PTHR10773">
    <property type="entry name" value="DNA-DIRECTED RNA POLYMERASES I, II, AND III SUBUNIT RPABC2"/>
    <property type="match status" value="1"/>
</dbReference>
<feature type="non-terminal residue" evidence="2">
    <location>
        <position position="1"/>
    </location>
</feature>
<accession>A0A482XBI0</accession>
<feature type="region of interest" description="Disordered" evidence="1">
    <location>
        <begin position="1"/>
        <end position="61"/>
    </location>
</feature>
<dbReference type="Proteomes" id="UP000291343">
    <property type="component" value="Unassembled WGS sequence"/>
</dbReference>
<protein>
    <submittedName>
        <fullName evidence="2">Uncharacterized protein</fullName>
    </submittedName>
</protein>
<gene>
    <name evidence="2" type="ORF">LSTR_LSTR016942</name>
</gene>
<evidence type="ECO:0000313" key="2">
    <source>
        <dbReference type="EMBL" id="RZF43012.1"/>
    </source>
</evidence>
<dbReference type="InParanoid" id="A0A482XBI0"/>
<reference evidence="2 3" key="1">
    <citation type="journal article" date="2017" name="Gigascience">
        <title>Genome sequence of the small brown planthopper, Laodelphax striatellus.</title>
        <authorList>
            <person name="Zhu J."/>
            <person name="Jiang F."/>
            <person name="Wang X."/>
            <person name="Yang P."/>
            <person name="Bao Y."/>
            <person name="Zhao W."/>
            <person name="Wang W."/>
            <person name="Lu H."/>
            <person name="Wang Q."/>
            <person name="Cui N."/>
            <person name="Li J."/>
            <person name="Chen X."/>
            <person name="Luo L."/>
            <person name="Yu J."/>
            <person name="Kang L."/>
            <person name="Cui F."/>
        </authorList>
    </citation>
    <scope>NUCLEOTIDE SEQUENCE [LARGE SCALE GENOMIC DNA]</scope>
    <source>
        <strain evidence="2">Lst14</strain>
    </source>
</reference>
<evidence type="ECO:0000256" key="1">
    <source>
        <dbReference type="SAM" id="MobiDB-lite"/>
    </source>
</evidence>
<dbReference type="EMBL" id="QKKF02013351">
    <property type="protein sequence ID" value="RZF43012.1"/>
    <property type="molecule type" value="Genomic_DNA"/>
</dbReference>
<feature type="compositionally biased region" description="Low complexity" evidence="1">
    <location>
        <begin position="1"/>
        <end position="18"/>
    </location>
</feature>
<dbReference type="OrthoDB" id="6630723at2759"/>